<proteinExistence type="predicted"/>
<dbReference type="SUPFAM" id="SSF54637">
    <property type="entry name" value="Thioesterase/thiol ester dehydrase-isomerase"/>
    <property type="match status" value="1"/>
</dbReference>
<dbReference type="EMBL" id="CP066831">
    <property type="protein sequence ID" value="QQM45859.1"/>
    <property type="molecule type" value="Genomic_DNA"/>
</dbReference>
<reference evidence="2 3" key="1">
    <citation type="submission" date="2020-12" db="EMBL/GenBank/DDBJ databases">
        <title>A novel species.</title>
        <authorList>
            <person name="Li K."/>
        </authorList>
    </citation>
    <scope>NUCLEOTIDE SEQUENCE [LARGE SCALE GENOMIC DNA]</scope>
    <source>
        <strain evidence="2 3">ZYC-3</strain>
    </source>
</reference>
<evidence type="ECO:0000313" key="2">
    <source>
        <dbReference type="EMBL" id="QQM45859.1"/>
    </source>
</evidence>
<dbReference type="AlphaFoldDB" id="A0A7T7L3S1"/>
<gene>
    <name evidence="2" type="ORF">JEQ17_44905</name>
</gene>
<feature type="domain" description="FAS1-like dehydratase" evidence="1">
    <location>
        <begin position="14"/>
        <end position="147"/>
    </location>
</feature>
<accession>A0A7T7L3S1</accession>
<dbReference type="Pfam" id="PF13452">
    <property type="entry name" value="FAS1_DH_region"/>
    <property type="match status" value="1"/>
</dbReference>
<dbReference type="InterPro" id="IPR039569">
    <property type="entry name" value="FAS1-like_DH_region"/>
</dbReference>
<name>A0A7T7L3S1_9ACTN</name>
<dbReference type="KEGG" id="slf:JEQ17_44905"/>
<dbReference type="Proteomes" id="UP000595636">
    <property type="component" value="Chromosome"/>
</dbReference>
<dbReference type="InterPro" id="IPR029069">
    <property type="entry name" value="HotDog_dom_sf"/>
</dbReference>
<keyword evidence="3" id="KW-1185">Reference proteome</keyword>
<dbReference type="Gene3D" id="3.10.129.10">
    <property type="entry name" value="Hotdog Thioesterase"/>
    <property type="match status" value="1"/>
</dbReference>
<evidence type="ECO:0000259" key="1">
    <source>
        <dbReference type="Pfam" id="PF13452"/>
    </source>
</evidence>
<dbReference type="RefSeq" id="WP_200400695.1">
    <property type="nucleotide sequence ID" value="NZ_CP066831.1"/>
</dbReference>
<sequence>MSAWESAEERARALIGRWERRSLGVVRAEDAAEFARAAGESDPRLVDPGRADFMVHPMYVVSLLRAAPGAAPAEFRPDGMYRDEVPGTDGLDVRLMAGGQHVRWLGEVRVGDRIDVRRAVTAVERKSTGFLLLTVEKAYGTEEGTLVEVTERFIVR</sequence>
<organism evidence="2 3">
    <name type="scientific">Streptomyces liliifuscus</name>
    <dbReference type="NCBI Taxonomy" id="2797636"/>
    <lineage>
        <taxon>Bacteria</taxon>
        <taxon>Bacillati</taxon>
        <taxon>Actinomycetota</taxon>
        <taxon>Actinomycetes</taxon>
        <taxon>Kitasatosporales</taxon>
        <taxon>Streptomycetaceae</taxon>
        <taxon>Streptomyces</taxon>
    </lineage>
</organism>
<evidence type="ECO:0000313" key="3">
    <source>
        <dbReference type="Proteomes" id="UP000595636"/>
    </source>
</evidence>
<protein>
    <submittedName>
        <fullName evidence="2">MaoC family dehydratase N-terminal domain-containing protein</fullName>
    </submittedName>
</protein>